<dbReference type="Proteomes" id="UP000286908">
    <property type="component" value="Unassembled WGS sequence"/>
</dbReference>
<organism evidence="5 6">
    <name type="scientific">Morganella morganii</name>
    <name type="common">Proteus morganii</name>
    <dbReference type="NCBI Taxonomy" id="582"/>
    <lineage>
        <taxon>Bacteria</taxon>
        <taxon>Pseudomonadati</taxon>
        <taxon>Pseudomonadota</taxon>
        <taxon>Gammaproteobacteria</taxon>
        <taxon>Enterobacterales</taxon>
        <taxon>Morganellaceae</taxon>
        <taxon>Morganella</taxon>
    </lineage>
</organism>
<evidence type="ECO:0000256" key="3">
    <source>
        <dbReference type="ARBA" id="ARBA00073861"/>
    </source>
</evidence>
<name>A0A433ZTR8_MORMO</name>
<dbReference type="GO" id="GO:0008198">
    <property type="term" value="F:ferrous iron binding"/>
    <property type="evidence" value="ECO:0007669"/>
    <property type="project" value="TreeGrafter"/>
</dbReference>
<dbReference type="Pfam" id="PF04384">
    <property type="entry name" value="Fe-S_assembly"/>
    <property type="match status" value="1"/>
</dbReference>
<dbReference type="GO" id="GO:0005829">
    <property type="term" value="C:cytosol"/>
    <property type="evidence" value="ECO:0007669"/>
    <property type="project" value="TreeGrafter"/>
</dbReference>
<gene>
    <name evidence="5" type="ORF">CKG00_03180</name>
</gene>
<accession>A0A433ZTR8</accession>
<dbReference type="NCBIfam" id="TIGR03412">
    <property type="entry name" value="iscX_yfhJ"/>
    <property type="match status" value="1"/>
</dbReference>
<dbReference type="PANTHER" id="PTHR37532">
    <property type="entry name" value="PROTEIN ISCX"/>
    <property type="match status" value="1"/>
</dbReference>
<protein>
    <recommendedName>
        <fullName evidence="3 4">Protein IscX</fullName>
    </recommendedName>
</protein>
<evidence type="ECO:0000256" key="4">
    <source>
        <dbReference type="PIRNR" id="PIRNR039003"/>
    </source>
</evidence>
<dbReference type="AlphaFoldDB" id="A0A433ZTR8"/>
<dbReference type="GO" id="GO:0016226">
    <property type="term" value="P:iron-sulfur cluster assembly"/>
    <property type="evidence" value="ECO:0007669"/>
    <property type="project" value="UniProtKB-UniRule"/>
</dbReference>
<dbReference type="InterPro" id="IPR007479">
    <property type="entry name" value="ISC_FeS_clus_asmbl_IscsX"/>
</dbReference>
<dbReference type="EMBL" id="NRQY01000001">
    <property type="protein sequence ID" value="RUT65515.1"/>
    <property type="molecule type" value="Genomic_DNA"/>
</dbReference>
<evidence type="ECO:0000256" key="1">
    <source>
        <dbReference type="ARBA" id="ARBA00054051"/>
    </source>
</evidence>
<proteinExistence type="inferred from homology"/>
<sequence>MGLKWQDSREIGEALYDLYPDTDPKTVRFTDMHQWICELDEFGDAPEKSNEKVLEAILLVWLDEFE</sequence>
<comment type="function">
    <text evidence="1 4">May function as iron donor in the assembly of iron-sulfur clusters.</text>
</comment>
<evidence type="ECO:0000256" key="2">
    <source>
        <dbReference type="ARBA" id="ARBA00060986"/>
    </source>
</evidence>
<evidence type="ECO:0000313" key="5">
    <source>
        <dbReference type="EMBL" id="RUT65515.1"/>
    </source>
</evidence>
<comment type="similarity">
    <text evidence="2 4">Belongs to the IscX family.</text>
</comment>
<dbReference type="PIRSF" id="PIRSF039003">
    <property type="entry name" value="IscX"/>
    <property type="match status" value="1"/>
</dbReference>
<evidence type="ECO:0000313" key="6">
    <source>
        <dbReference type="Proteomes" id="UP000286908"/>
    </source>
</evidence>
<reference evidence="5 6" key="1">
    <citation type="submission" date="2017-08" db="EMBL/GenBank/DDBJ databases">
        <title>Draft genome sequence of pheromone producing symbiont Morganella morganii, of the female New Zealand grass grub Costelytra giveni.</title>
        <authorList>
            <person name="Laugraud A."/>
            <person name="Young S.D."/>
            <person name="Hurst M.H."/>
        </authorList>
    </citation>
    <scope>NUCLEOTIDE SEQUENCE [LARGE SCALE GENOMIC DNA]</scope>
    <source>
        <strain evidence="5 6">MMsCG</strain>
    </source>
</reference>
<dbReference type="InterPro" id="IPR036762">
    <property type="entry name" value="IscX-like_sf"/>
</dbReference>
<comment type="caution">
    <text evidence="5">The sequence shown here is derived from an EMBL/GenBank/DDBJ whole genome shotgun (WGS) entry which is preliminary data.</text>
</comment>
<dbReference type="OrthoDB" id="9800346at2"/>
<dbReference type="SUPFAM" id="SSF140319">
    <property type="entry name" value="IscX-like"/>
    <property type="match status" value="1"/>
</dbReference>
<dbReference type="PANTHER" id="PTHR37532:SF1">
    <property type="entry name" value="PROTEIN ISCX"/>
    <property type="match status" value="1"/>
</dbReference>
<dbReference type="Gene3D" id="1.10.10.600">
    <property type="entry name" value="IscX-like"/>
    <property type="match status" value="1"/>
</dbReference>
<dbReference type="FunFam" id="1.10.10.600:FF:000001">
    <property type="entry name" value="Fe-S assembly protein IscX"/>
    <property type="match status" value="1"/>
</dbReference>